<proteinExistence type="inferred from homology"/>
<dbReference type="PRINTS" id="PR00111">
    <property type="entry name" value="ABHYDROLASE"/>
</dbReference>
<dbReference type="Pfam" id="PF00561">
    <property type="entry name" value="Abhydrolase_1"/>
    <property type="match status" value="1"/>
</dbReference>
<dbReference type="InterPro" id="IPR005945">
    <property type="entry name" value="Pro_imino_pep"/>
</dbReference>
<keyword evidence="6" id="KW-1185">Reference proteome</keyword>
<keyword evidence="2 3" id="KW-0378">Hydrolase</keyword>
<sequence>MTTDHPAPAYPAPQTSGWIDVPGGRVWYRSNGDSHPGRAPLLVLHGGPGMQHDYLLPLTALADTRRVIFYDQLDCGRSDRTKDPRNWTVERYLSEIDAIREDIGLTELHLYGNSWGGSLAAEYAAQRPAGLKSVTLAGPLINTDRWIADNAAYCRALPEPHASLLLGEAALDDPAYQAAVDFFYRRHLCRLDPWPEIVTTTMNNGNMNVYQTMWGPAEFTSTGSLRQFDVTPRLPDIAAPTLFICGEYDEATPAACRDFAKLVPGAQVAVIADASHLAPVEQPEAYLARLRAFLDPLG</sequence>
<dbReference type="InterPro" id="IPR002410">
    <property type="entry name" value="Peptidase_S33"/>
</dbReference>
<dbReference type="SUPFAM" id="SSF53474">
    <property type="entry name" value="alpha/beta-Hydrolases"/>
    <property type="match status" value="1"/>
</dbReference>
<reference evidence="5 6" key="1">
    <citation type="journal article" date="2016" name="Antonie Van Leeuwenhoek">
        <title>Dongia soli sp. nov., isolated from soil from Dokdo, Korea.</title>
        <authorList>
            <person name="Kim D.U."/>
            <person name="Lee H."/>
            <person name="Kim H."/>
            <person name="Kim S.G."/>
            <person name="Ka J.O."/>
        </authorList>
    </citation>
    <scope>NUCLEOTIDE SEQUENCE [LARGE SCALE GENOMIC DNA]</scope>
    <source>
        <strain evidence="5 6">D78</strain>
    </source>
</reference>
<organism evidence="5 6">
    <name type="scientific">Dongia soli</name>
    <dbReference type="NCBI Taxonomy" id="600628"/>
    <lineage>
        <taxon>Bacteria</taxon>
        <taxon>Pseudomonadati</taxon>
        <taxon>Pseudomonadota</taxon>
        <taxon>Alphaproteobacteria</taxon>
        <taxon>Rhodospirillales</taxon>
        <taxon>Dongiaceae</taxon>
        <taxon>Dongia</taxon>
    </lineage>
</organism>
<comment type="caution">
    <text evidence="5">The sequence shown here is derived from an EMBL/GenBank/DDBJ whole genome shotgun (WGS) entry which is preliminary data.</text>
</comment>
<feature type="domain" description="AB hydrolase-1" evidence="4">
    <location>
        <begin position="40"/>
        <end position="281"/>
    </location>
</feature>
<dbReference type="PIRSF" id="PIRSF005539">
    <property type="entry name" value="Pept_S33_TRI_F1"/>
    <property type="match status" value="1"/>
</dbReference>
<dbReference type="Proteomes" id="UP001279642">
    <property type="component" value="Unassembled WGS sequence"/>
</dbReference>
<evidence type="ECO:0000256" key="3">
    <source>
        <dbReference type="PIRNR" id="PIRNR005539"/>
    </source>
</evidence>
<dbReference type="Gene3D" id="3.40.50.1820">
    <property type="entry name" value="alpha/beta hydrolase"/>
    <property type="match status" value="1"/>
</dbReference>
<evidence type="ECO:0000256" key="2">
    <source>
        <dbReference type="ARBA" id="ARBA00022801"/>
    </source>
</evidence>
<dbReference type="GO" id="GO:0016787">
    <property type="term" value="F:hydrolase activity"/>
    <property type="evidence" value="ECO:0007669"/>
    <property type="project" value="UniProtKB-KW"/>
</dbReference>
<accession>A0ABU5EHQ2</accession>
<dbReference type="InterPro" id="IPR000073">
    <property type="entry name" value="AB_hydrolase_1"/>
</dbReference>
<gene>
    <name evidence="5" type="ORF">SMD27_22825</name>
</gene>
<dbReference type="NCBIfam" id="TIGR01250">
    <property type="entry name" value="pro_imino_pep_2"/>
    <property type="match status" value="1"/>
</dbReference>
<dbReference type="EMBL" id="JAXCLW010000012">
    <property type="protein sequence ID" value="MDY0885690.1"/>
    <property type="molecule type" value="Genomic_DNA"/>
</dbReference>
<name>A0ABU5EHQ2_9PROT</name>
<dbReference type="PRINTS" id="PR00793">
    <property type="entry name" value="PROAMNOPTASE"/>
</dbReference>
<dbReference type="PANTHER" id="PTHR43798:SF33">
    <property type="entry name" value="HYDROLASE, PUTATIVE (AFU_ORTHOLOGUE AFUA_2G14860)-RELATED"/>
    <property type="match status" value="1"/>
</dbReference>
<evidence type="ECO:0000256" key="1">
    <source>
        <dbReference type="ARBA" id="ARBA00010088"/>
    </source>
</evidence>
<protein>
    <submittedName>
        <fullName evidence="5">Proline iminopeptidase-family hydrolase</fullName>
    </submittedName>
</protein>
<evidence type="ECO:0000313" key="6">
    <source>
        <dbReference type="Proteomes" id="UP001279642"/>
    </source>
</evidence>
<evidence type="ECO:0000259" key="4">
    <source>
        <dbReference type="Pfam" id="PF00561"/>
    </source>
</evidence>
<dbReference type="PANTHER" id="PTHR43798">
    <property type="entry name" value="MONOACYLGLYCEROL LIPASE"/>
    <property type="match status" value="1"/>
</dbReference>
<dbReference type="RefSeq" id="WP_320510765.1">
    <property type="nucleotide sequence ID" value="NZ_JAXCLW010000012.1"/>
</dbReference>
<dbReference type="InterPro" id="IPR050266">
    <property type="entry name" value="AB_hydrolase_sf"/>
</dbReference>
<comment type="similarity">
    <text evidence="1 3">Belongs to the peptidase S33 family.</text>
</comment>
<dbReference type="InterPro" id="IPR029058">
    <property type="entry name" value="AB_hydrolase_fold"/>
</dbReference>
<evidence type="ECO:0000313" key="5">
    <source>
        <dbReference type="EMBL" id="MDY0885690.1"/>
    </source>
</evidence>